<name>A0A8B6HSG3_MYTGA</name>
<dbReference type="Pfam" id="PF09588">
    <property type="entry name" value="YqaJ"/>
    <property type="match status" value="1"/>
</dbReference>
<dbReference type="SUPFAM" id="SSF52980">
    <property type="entry name" value="Restriction endonuclease-like"/>
    <property type="match status" value="1"/>
</dbReference>
<keyword evidence="1" id="KW-0863">Zinc-finger</keyword>
<dbReference type="PROSITE" id="PS50835">
    <property type="entry name" value="IG_LIKE"/>
    <property type="match status" value="2"/>
</dbReference>
<feature type="domain" description="SWIM-type" evidence="4">
    <location>
        <begin position="345"/>
        <end position="381"/>
    </location>
</feature>
<evidence type="ECO:0000313" key="6">
    <source>
        <dbReference type="Proteomes" id="UP000596742"/>
    </source>
</evidence>
<keyword evidence="1" id="KW-0479">Metal-binding</keyword>
<dbReference type="PANTHER" id="PTHR47526">
    <property type="entry name" value="ATP-DEPENDENT DNA HELICASE"/>
    <property type="match status" value="1"/>
</dbReference>
<dbReference type="InterPro" id="IPR036179">
    <property type="entry name" value="Ig-like_dom_sf"/>
</dbReference>
<reference evidence="5" key="1">
    <citation type="submission" date="2018-11" db="EMBL/GenBank/DDBJ databases">
        <authorList>
            <person name="Alioto T."/>
            <person name="Alioto T."/>
        </authorList>
    </citation>
    <scope>NUCLEOTIDE SEQUENCE</scope>
</reference>
<dbReference type="PROSITE" id="PS50966">
    <property type="entry name" value="ZF_SWIM"/>
    <property type="match status" value="1"/>
</dbReference>
<sequence length="765" mass="88552">MKFYIYCMLFFFVRGDYVTVDKKTNGDIAVTCSNENILDYCQWQRASSTDQFEDLTDREKDKYKNRGKLKMTIKSFNLADRGSYRCKCYNPSKNYKYSSSITLDMADTRTEKRLNCRSGTQFQWKRNGTIINDNRNYSNTTSKVLTLLNVDWNDDGKYRCDYLQERWKVQDFYLVIQEDINDKTTVEDFLTLKKSDLVLFLRSSSAKISGNKDELARRAFETNQTNNGVTASLSTVLVSQHSYTNDNVDIPPYNELNSGWTSDLSLLPLVSHQDVESFLIHSSHRTGDNEQMLCYRQFIRGYNFFKENYVHDLMINSIDDDCESCYIRSKCYPSMKQQGPYQQWILISKKTPVVVFKANCSCPAGLGEGCTHIAGLLFKLEACAQEKENTACTSKPCNWNKGGKRKKDPQEVLNISFKKLKYGGNEPCANEKKNKFIVKNSITDQGQDFLSLLTAKLGNLNYSPAIFDLVAPSCEVYDINSDINVVNFEEVETSEYLHFESDNYIDIMSIVQKEPPINETILLDKFVNIPQTVIDEIEKRTLGQSENQLWFDTRKFRITSSNFHSIVSRKKADVDKLVQSFSKPGKVINAAPLIWGRKHEPIARKKYIAHRRLKYGEKIFVKECGIFLCDKFGFLGASPDGLVKKCTKLGEEKCVLEIKCPWKWRMKTIREACASKDFFLEIDEQNNMQLKKSHKYFSQIQGQMGICKYENCDLVIYLLNDFLTVEVKFDKLYWENMEQKLIEFYKENMVPHIVSCSQSLQSVDD</sequence>
<evidence type="ECO:0000256" key="1">
    <source>
        <dbReference type="PROSITE-ProRule" id="PRU00325"/>
    </source>
</evidence>
<feature type="domain" description="Ig-like" evidence="3">
    <location>
        <begin position="121"/>
        <end position="160"/>
    </location>
</feature>
<protein>
    <recommendedName>
        <fullName evidence="7">SWIM-type domain-containing protein</fullName>
    </recommendedName>
</protein>
<keyword evidence="6" id="KW-1185">Reference proteome</keyword>
<keyword evidence="1" id="KW-0862">Zinc</keyword>
<dbReference type="GO" id="GO:0008270">
    <property type="term" value="F:zinc ion binding"/>
    <property type="evidence" value="ECO:0007669"/>
    <property type="project" value="UniProtKB-KW"/>
</dbReference>
<dbReference type="CDD" id="cd22343">
    <property type="entry name" value="PDDEXK_lambda_exonuclease-like"/>
    <property type="match status" value="1"/>
</dbReference>
<feature type="chain" id="PRO_5032926719" description="SWIM-type domain-containing protein" evidence="2">
    <location>
        <begin position="16"/>
        <end position="765"/>
    </location>
</feature>
<feature type="domain" description="Ig-like" evidence="3">
    <location>
        <begin position="28"/>
        <end position="102"/>
    </location>
</feature>
<feature type="signal peptide" evidence="2">
    <location>
        <begin position="1"/>
        <end position="15"/>
    </location>
</feature>
<dbReference type="Gene3D" id="2.60.40.10">
    <property type="entry name" value="Immunoglobulins"/>
    <property type="match status" value="1"/>
</dbReference>
<gene>
    <name evidence="5" type="ORF">MGAL_10B042644</name>
</gene>
<dbReference type="InterPro" id="IPR011335">
    <property type="entry name" value="Restrct_endonuc-II-like"/>
</dbReference>
<evidence type="ECO:0000256" key="2">
    <source>
        <dbReference type="SAM" id="SignalP"/>
    </source>
</evidence>
<dbReference type="InterPro" id="IPR013783">
    <property type="entry name" value="Ig-like_fold"/>
</dbReference>
<evidence type="ECO:0000259" key="4">
    <source>
        <dbReference type="PROSITE" id="PS50966"/>
    </source>
</evidence>
<dbReference type="InterPro" id="IPR019080">
    <property type="entry name" value="YqaJ_viral_recombinase"/>
</dbReference>
<dbReference type="InterPro" id="IPR011604">
    <property type="entry name" value="PDDEXK-like_dom_sf"/>
</dbReference>
<keyword evidence="2" id="KW-0732">Signal</keyword>
<comment type="caution">
    <text evidence="5">The sequence shown here is derived from an EMBL/GenBank/DDBJ whole genome shotgun (WGS) entry which is preliminary data.</text>
</comment>
<proteinExistence type="predicted"/>
<dbReference type="OrthoDB" id="6054406at2759"/>
<dbReference type="GO" id="GO:0006281">
    <property type="term" value="P:DNA repair"/>
    <property type="evidence" value="ECO:0007669"/>
    <property type="project" value="UniProtKB-ARBA"/>
</dbReference>
<dbReference type="CDD" id="cd00096">
    <property type="entry name" value="Ig"/>
    <property type="match status" value="1"/>
</dbReference>
<dbReference type="PANTHER" id="PTHR47526:SF3">
    <property type="entry name" value="PHD-TYPE DOMAIN-CONTAINING PROTEIN"/>
    <property type="match status" value="1"/>
</dbReference>
<dbReference type="InterPro" id="IPR007527">
    <property type="entry name" value="Znf_SWIM"/>
</dbReference>
<evidence type="ECO:0008006" key="7">
    <source>
        <dbReference type="Google" id="ProtNLM"/>
    </source>
</evidence>
<organism evidence="5 6">
    <name type="scientific">Mytilus galloprovincialis</name>
    <name type="common">Mediterranean mussel</name>
    <dbReference type="NCBI Taxonomy" id="29158"/>
    <lineage>
        <taxon>Eukaryota</taxon>
        <taxon>Metazoa</taxon>
        <taxon>Spiralia</taxon>
        <taxon>Lophotrochozoa</taxon>
        <taxon>Mollusca</taxon>
        <taxon>Bivalvia</taxon>
        <taxon>Autobranchia</taxon>
        <taxon>Pteriomorphia</taxon>
        <taxon>Mytilida</taxon>
        <taxon>Mytiloidea</taxon>
        <taxon>Mytilidae</taxon>
        <taxon>Mytilinae</taxon>
        <taxon>Mytilus</taxon>
    </lineage>
</organism>
<accession>A0A8B6HSG3</accession>
<dbReference type="AlphaFoldDB" id="A0A8B6HSG3"/>
<evidence type="ECO:0000313" key="5">
    <source>
        <dbReference type="EMBL" id="VDI83372.1"/>
    </source>
</evidence>
<dbReference type="Proteomes" id="UP000596742">
    <property type="component" value="Unassembled WGS sequence"/>
</dbReference>
<dbReference type="SUPFAM" id="SSF48726">
    <property type="entry name" value="Immunoglobulin"/>
    <property type="match status" value="1"/>
</dbReference>
<evidence type="ECO:0000259" key="3">
    <source>
        <dbReference type="PROSITE" id="PS50835"/>
    </source>
</evidence>
<dbReference type="EMBL" id="UYJE01010457">
    <property type="protein sequence ID" value="VDI83372.1"/>
    <property type="molecule type" value="Genomic_DNA"/>
</dbReference>
<dbReference type="Gene3D" id="3.90.320.10">
    <property type="match status" value="1"/>
</dbReference>
<dbReference type="InterPro" id="IPR007110">
    <property type="entry name" value="Ig-like_dom"/>
</dbReference>